<gene>
    <name evidence="3" type="ORF">SacmaDRAFT_3829</name>
</gene>
<dbReference type="HOGENOM" id="CLU_027402_15_3_11"/>
<name>H5X1W4_9PSEU</name>
<feature type="domain" description="Integrase catalytic" evidence="2">
    <location>
        <begin position="162"/>
        <end position="334"/>
    </location>
</feature>
<sequence length="633" mass="69448">MTVCSQQMLDAPELFVILFCARVVVGGWAGCGSAGGGGVPVSGGVEVLGGSPISEVAVRYGTTRQSVDTWRRRFKAEGMTGLADRSRRPHTSPTKVSPEVEALICRLRRENPRWGARRISHELAGHDLAVVPSRVTVHRVLTRNGMVDPQAQQHKRKYKRWQRQTPMHLWQLDIVGGVPLADGRECKLLTGIDDHSRFIVIATVLVTPSAREVAEAFTAAMRRYGVPAEVLTDNGGQFTGRYLKPLPVEVLFEKICRDNGIKQRLTKPRSPTTTGKIERFHKTLRTEFLDHVAPFESTAAAQEAIDAWIASYNQQRPHQALDMAVPASLFRPNGPTRLEPADPPQQQSASLVIDVIEPPRHSDGDGAAVEFDVRVSPSGDVQIRSGCQVVSLHQSMAGRTVTVWADLRSIHLSYDGHVIRTVASRLRPEDYLAMRGARRAGPAPERPALRRANGTAVLQPGQAVEIDRAVKKDGIVTIGGTNHLVGFAWARRRVTLRLDGHLLHAVADNALIGTWPCPIDADKIRRLRGTRIPSTPLPPPPLPAGSLRAQRKVHASGRIMVAGQGIKLGPRHRGKIVTVVIEDTHLRILHGEEEIAVRPRRSTKPITRLHVTAAGAKLDERQASPDDKPSRMS</sequence>
<dbReference type="eggNOG" id="COG2801">
    <property type="taxonomic scope" value="Bacteria"/>
</dbReference>
<dbReference type="Gene3D" id="3.30.420.10">
    <property type="entry name" value="Ribonuclease H-like superfamily/Ribonuclease H"/>
    <property type="match status" value="1"/>
</dbReference>
<evidence type="ECO:0000313" key="4">
    <source>
        <dbReference type="Proteomes" id="UP000004926"/>
    </source>
</evidence>
<dbReference type="Pfam" id="PF13565">
    <property type="entry name" value="HTH_32"/>
    <property type="match status" value="1"/>
</dbReference>
<dbReference type="PANTHER" id="PTHR35004:SF7">
    <property type="entry name" value="INTEGRASE PROTEIN"/>
    <property type="match status" value="1"/>
</dbReference>
<dbReference type="Proteomes" id="UP000004926">
    <property type="component" value="Chromosome"/>
</dbReference>
<organism evidence="3 4">
    <name type="scientific">Saccharomonospora marina XMU15</name>
    <dbReference type="NCBI Taxonomy" id="882083"/>
    <lineage>
        <taxon>Bacteria</taxon>
        <taxon>Bacillati</taxon>
        <taxon>Actinomycetota</taxon>
        <taxon>Actinomycetes</taxon>
        <taxon>Pseudonocardiales</taxon>
        <taxon>Pseudonocardiaceae</taxon>
        <taxon>Saccharomonospora</taxon>
    </lineage>
</organism>
<evidence type="ECO:0000313" key="3">
    <source>
        <dbReference type="EMBL" id="EHR52033.1"/>
    </source>
</evidence>
<accession>H5X1W4</accession>
<dbReference type="PROSITE" id="PS50994">
    <property type="entry name" value="INTEGRASE"/>
    <property type="match status" value="1"/>
</dbReference>
<proteinExistence type="predicted"/>
<protein>
    <submittedName>
        <fullName evidence="3">Transposase</fullName>
    </submittedName>
</protein>
<dbReference type="GO" id="GO:0015074">
    <property type="term" value="P:DNA integration"/>
    <property type="evidence" value="ECO:0007669"/>
    <property type="project" value="InterPro"/>
</dbReference>
<feature type="region of interest" description="Disordered" evidence="1">
    <location>
        <begin position="613"/>
        <end position="633"/>
    </location>
</feature>
<keyword evidence="4" id="KW-1185">Reference proteome</keyword>
<dbReference type="GO" id="GO:0003676">
    <property type="term" value="F:nucleic acid binding"/>
    <property type="evidence" value="ECO:0007669"/>
    <property type="project" value="InterPro"/>
</dbReference>
<dbReference type="SUPFAM" id="SSF53098">
    <property type="entry name" value="Ribonuclease H-like"/>
    <property type="match status" value="1"/>
</dbReference>
<dbReference type="AlphaFoldDB" id="H5X1W4"/>
<dbReference type="PANTHER" id="PTHR35004">
    <property type="entry name" value="TRANSPOSASE RV3428C-RELATED"/>
    <property type="match status" value="1"/>
</dbReference>
<dbReference type="InterPro" id="IPR001584">
    <property type="entry name" value="Integrase_cat-core"/>
</dbReference>
<dbReference type="Pfam" id="PF13683">
    <property type="entry name" value="rve_3"/>
    <property type="match status" value="1"/>
</dbReference>
<evidence type="ECO:0000256" key="1">
    <source>
        <dbReference type="SAM" id="MobiDB-lite"/>
    </source>
</evidence>
<dbReference type="STRING" id="882083.SacmaDRAFT_3829"/>
<dbReference type="EMBL" id="CM001439">
    <property type="protein sequence ID" value="EHR52033.1"/>
    <property type="molecule type" value="Genomic_DNA"/>
</dbReference>
<reference evidence="3 4" key="1">
    <citation type="journal article" date="2012" name="Stand. Genomic Sci.">
        <title>Genome sequence of the ocean sediment bacterium Saccharomonospora marina type strain (XMU15(T)).</title>
        <authorList>
            <person name="Klenk H.P."/>
            <person name="Lu M."/>
            <person name="Lucas S."/>
            <person name="Lapidus A."/>
            <person name="Copeland A."/>
            <person name="Pitluck S."/>
            <person name="Goodwin L.A."/>
            <person name="Han C."/>
            <person name="Tapia R."/>
            <person name="Brambilla E.M."/>
            <person name="Potter G."/>
            <person name="Land M."/>
            <person name="Ivanova N."/>
            <person name="Rohde M."/>
            <person name="Goker M."/>
            <person name="Detter J.C."/>
            <person name="Li W.J."/>
            <person name="Kyrpides N.C."/>
            <person name="Woyke T."/>
        </authorList>
    </citation>
    <scope>NUCLEOTIDE SEQUENCE [LARGE SCALE GENOMIC DNA]</scope>
    <source>
        <strain evidence="3 4">XMU15</strain>
    </source>
</reference>
<dbReference type="SUPFAM" id="SSF46689">
    <property type="entry name" value="Homeodomain-like"/>
    <property type="match status" value="1"/>
</dbReference>
<dbReference type="InterPro" id="IPR047656">
    <property type="entry name" value="IS481-like_transpos"/>
</dbReference>
<dbReference type="InterPro" id="IPR012337">
    <property type="entry name" value="RNaseH-like_sf"/>
</dbReference>
<dbReference type="NCBIfam" id="NF033577">
    <property type="entry name" value="transpos_IS481"/>
    <property type="match status" value="1"/>
</dbReference>
<feature type="compositionally biased region" description="Basic and acidic residues" evidence="1">
    <location>
        <begin position="617"/>
        <end position="633"/>
    </location>
</feature>
<evidence type="ECO:0000259" key="2">
    <source>
        <dbReference type="PROSITE" id="PS50994"/>
    </source>
</evidence>
<dbReference type="InterPro" id="IPR009057">
    <property type="entry name" value="Homeodomain-like_sf"/>
</dbReference>
<dbReference type="InterPro" id="IPR036397">
    <property type="entry name" value="RNaseH_sf"/>
</dbReference>